<sequence length="141" mass="16255">MTFLSPPPSEEVFAESYDEDGAATQTRIDKPASTAPSADLKKISPVPVIENGILVYECADCPNQTNPYHDCVAYCFERYGRRTFHTDQRLARLRDRMLRRYPLPSHWLEVADPVTQRFYYWNTSTDDVSWLSPLHPRSVVT</sequence>
<feature type="domain" description="WW" evidence="2">
    <location>
        <begin position="101"/>
        <end position="135"/>
    </location>
</feature>
<dbReference type="InterPro" id="IPR036020">
    <property type="entry name" value="WW_dom_sf"/>
</dbReference>
<proteinExistence type="predicted"/>
<dbReference type="InterPro" id="IPR001202">
    <property type="entry name" value="WW_dom"/>
</dbReference>
<organism evidence="3 4">
    <name type="scientific">Dibothriocephalus latus</name>
    <name type="common">Fish tapeworm</name>
    <name type="synonym">Diphyllobothrium latum</name>
    <dbReference type="NCBI Taxonomy" id="60516"/>
    <lineage>
        <taxon>Eukaryota</taxon>
        <taxon>Metazoa</taxon>
        <taxon>Spiralia</taxon>
        <taxon>Lophotrochozoa</taxon>
        <taxon>Platyhelminthes</taxon>
        <taxon>Cestoda</taxon>
        <taxon>Eucestoda</taxon>
        <taxon>Diphyllobothriidea</taxon>
        <taxon>Diphyllobothriidae</taxon>
        <taxon>Dibothriocephalus</taxon>
    </lineage>
</organism>
<keyword evidence="4" id="KW-1185">Reference proteome</keyword>
<accession>A0A3P7M0Z1</accession>
<dbReference type="AlphaFoldDB" id="A0A3P7M0Z1"/>
<evidence type="ECO:0000256" key="1">
    <source>
        <dbReference type="SAM" id="MobiDB-lite"/>
    </source>
</evidence>
<feature type="region of interest" description="Disordered" evidence="1">
    <location>
        <begin position="16"/>
        <end position="37"/>
    </location>
</feature>
<reference evidence="3 4" key="1">
    <citation type="submission" date="2018-11" db="EMBL/GenBank/DDBJ databases">
        <authorList>
            <consortium name="Pathogen Informatics"/>
        </authorList>
    </citation>
    <scope>NUCLEOTIDE SEQUENCE [LARGE SCALE GENOMIC DNA]</scope>
</reference>
<dbReference type="OrthoDB" id="42462at2759"/>
<protein>
    <recommendedName>
        <fullName evidence="2">WW domain-containing protein</fullName>
    </recommendedName>
</protein>
<gene>
    <name evidence="3" type="ORF">DILT_LOCUS11849</name>
</gene>
<dbReference type="Proteomes" id="UP000281553">
    <property type="component" value="Unassembled WGS sequence"/>
</dbReference>
<evidence type="ECO:0000313" key="4">
    <source>
        <dbReference type="Proteomes" id="UP000281553"/>
    </source>
</evidence>
<evidence type="ECO:0000259" key="2">
    <source>
        <dbReference type="PROSITE" id="PS50020"/>
    </source>
</evidence>
<dbReference type="PROSITE" id="PS50020">
    <property type="entry name" value="WW_DOMAIN_2"/>
    <property type="match status" value="1"/>
</dbReference>
<feature type="non-terminal residue" evidence="3">
    <location>
        <position position="141"/>
    </location>
</feature>
<name>A0A3P7M0Z1_DIBLA</name>
<evidence type="ECO:0000313" key="3">
    <source>
        <dbReference type="EMBL" id="VDN16018.1"/>
    </source>
</evidence>
<dbReference type="Gene3D" id="2.20.70.10">
    <property type="match status" value="1"/>
</dbReference>
<dbReference type="SUPFAM" id="SSF51045">
    <property type="entry name" value="WW domain"/>
    <property type="match status" value="1"/>
</dbReference>
<dbReference type="EMBL" id="UYRU01064383">
    <property type="protein sequence ID" value="VDN16018.1"/>
    <property type="molecule type" value="Genomic_DNA"/>
</dbReference>